<reference evidence="6" key="1">
    <citation type="submission" date="2017-09" db="EMBL/GenBank/DDBJ databases">
        <title>Depth-based differentiation of microbial function through sediment-hosted aquifers and enrichment of novel symbionts in the deep terrestrial subsurface.</title>
        <authorList>
            <person name="Probst A.J."/>
            <person name="Ladd B."/>
            <person name="Jarett J.K."/>
            <person name="Geller-Mcgrath D.E."/>
            <person name="Sieber C.M.K."/>
            <person name="Emerson J.B."/>
            <person name="Anantharaman K."/>
            <person name="Thomas B.C."/>
            <person name="Malmstrom R."/>
            <person name="Stieglmeier M."/>
            <person name="Klingl A."/>
            <person name="Woyke T."/>
            <person name="Ryan C.M."/>
            <person name="Banfield J.F."/>
        </authorList>
    </citation>
    <scope>NUCLEOTIDE SEQUENCE [LARGE SCALE GENOMIC DNA]</scope>
</reference>
<dbReference type="InterPro" id="IPR013520">
    <property type="entry name" value="Ribonucl_H"/>
</dbReference>
<dbReference type="Pfam" id="PF00929">
    <property type="entry name" value="RNase_T"/>
    <property type="match status" value="1"/>
</dbReference>
<dbReference type="SMART" id="SM00479">
    <property type="entry name" value="EXOIII"/>
    <property type="match status" value="1"/>
</dbReference>
<dbReference type="EMBL" id="PFAA01000031">
    <property type="protein sequence ID" value="PIT96724.1"/>
    <property type="molecule type" value="Genomic_DNA"/>
</dbReference>
<dbReference type="PANTHER" id="PTHR30231:SF4">
    <property type="entry name" value="PROTEIN NEN2"/>
    <property type="match status" value="1"/>
</dbReference>
<keyword evidence="2" id="KW-0378">Hydrolase</keyword>
<gene>
    <name evidence="5" type="ORF">COT82_01595</name>
</gene>
<dbReference type="GO" id="GO:0008408">
    <property type="term" value="F:3'-5' exonuclease activity"/>
    <property type="evidence" value="ECO:0007669"/>
    <property type="project" value="TreeGrafter"/>
</dbReference>
<sequence>MAAFLLADFSYNKFMIVVDIEASGVDYNKHSIVSIGALDFDNPTNQFYDECRIWDGAHIDNEALKINGFTREEITDANKKTEAEIIKAFIAWATNIEDYTMAGQNVSFDRDFLQAAALRARLNWPFAHRSIDTHTLAYMHMVKHGIIPPKKKHHSALDLDTILKYVGVPEEPKPHNAMTGVFSHAEVISRLLYNKMLLDEFKNYPMPPNFNN</sequence>
<dbReference type="AlphaFoldDB" id="A0A2M6WVA1"/>
<name>A0A2M6WVA1_9BACT</name>
<accession>A0A2M6WVA1</accession>
<feature type="domain" description="Exonuclease" evidence="4">
    <location>
        <begin position="14"/>
        <end position="197"/>
    </location>
</feature>
<dbReference type="Proteomes" id="UP000230481">
    <property type="component" value="Unassembled WGS sequence"/>
</dbReference>
<evidence type="ECO:0000313" key="6">
    <source>
        <dbReference type="Proteomes" id="UP000230481"/>
    </source>
</evidence>
<evidence type="ECO:0000256" key="1">
    <source>
        <dbReference type="ARBA" id="ARBA00022722"/>
    </source>
</evidence>
<dbReference type="Gene3D" id="3.30.420.10">
    <property type="entry name" value="Ribonuclease H-like superfamily/Ribonuclease H"/>
    <property type="match status" value="1"/>
</dbReference>
<evidence type="ECO:0000256" key="2">
    <source>
        <dbReference type="ARBA" id="ARBA00022801"/>
    </source>
</evidence>
<dbReference type="GO" id="GO:0003676">
    <property type="term" value="F:nucleic acid binding"/>
    <property type="evidence" value="ECO:0007669"/>
    <property type="project" value="InterPro"/>
</dbReference>
<keyword evidence="1" id="KW-0540">Nuclease</keyword>
<protein>
    <recommendedName>
        <fullName evidence="4">Exonuclease domain-containing protein</fullName>
    </recommendedName>
</protein>
<dbReference type="PANTHER" id="PTHR30231">
    <property type="entry name" value="DNA POLYMERASE III SUBUNIT EPSILON"/>
    <property type="match status" value="1"/>
</dbReference>
<comment type="caution">
    <text evidence="5">The sequence shown here is derived from an EMBL/GenBank/DDBJ whole genome shotgun (WGS) entry which is preliminary data.</text>
</comment>
<dbReference type="InterPro" id="IPR036397">
    <property type="entry name" value="RNaseH_sf"/>
</dbReference>
<organism evidence="5 6">
    <name type="scientific">Candidatus Campbellbacteria bacterium CG10_big_fil_rev_8_21_14_0_10_35_52</name>
    <dbReference type="NCBI Taxonomy" id="1974527"/>
    <lineage>
        <taxon>Bacteria</taxon>
        <taxon>Candidatus Campbelliibacteriota</taxon>
    </lineage>
</organism>
<dbReference type="CDD" id="cd06127">
    <property type="entry name" value="DEDDh"/>
    <property type="match status" value="1"/>
</dbReference>
<dbReference type="SUPFAM" id="SSF53098">
    <property type="entry name" value="Ribonuclease H-like"/>
    <property type="match status" value="1"/>
</dbReference>
<keyword evidence="3" id="KW-0269">Exonuclease</keyword>
<evidence type="ECO:0000313" key="5">
    <source>
        <dbReference type="EMBL" id="PIT96724.1"/>
    </source>
</evidence>
<evidence type="ECO:0000256" key="3">
    <source>
        <dbReference type="ARBA" id="ARBA00022839"/>
    </source>
</evidence>
<dbReference type="InterPro" id="IPR012337">
    <property type="entry name" value="RNaseH-like_sf"/>
</dbReference>
<proteinExistence type="predicted"/>
<evidence type="ECO:0000259" key="4">
    <source>
        <dbReference type="SMART" id="SM00479"/>
    </source>
</evidence>